<dbReference type="Pfam" id="PF07238">
    <property type="entry name" value="PilZ"/>
    <property type="match status" value="1"/>
</dbReference>
<protein>
    <submittedName>
        <fullName evidence="2">PilZ domain-containing protein</fullName>
    </submittedName>
</protein>
<evidence type="ECO:0000313" key="3">
    <source>
        <dbReference type="Proteomes" id="UP000474024"/>
    </source>
</evidence>
<gene>
    <name evidence="2" type="ORF">FYJ75_03045</name>
</gene>
<accession>A0A6L5YNK0</accession>
<name>A0A6L5YNK0_9FIRM</name>
<dbReference type="GO" id="GO:0035438">
    <property type="term" value="F:cyclic-di-GMP binding"/>
    <property type="evidence" value="ECO:0007669"/>
    <property type="project" value="InterPro"/>
</dbReference>
<evidence type="ECO:0000259" key="1">
    <source>
        <dbReference type="Pfam" id="PF07238"/>
    </source>
</evidence>
<dbReference type="EMBL" id="VUNI01000003">
    <property type="protein sequence ID" value="MST74015.1"/>
    <property type="molecule type" value="Genomic_DNA"/>
</dbReference>
<dbReference type="Gene3D" id="2.40.10.220">
    <property type="entry name" value="predicted glycosyltransferase like domains"/>
    <property type="match status" value="1"/>
</dbReference>
<evidence type="ECO:0000313" key="2">
    <source>
        <dbReference type="EMBL" id="MST74015.1"/>
    </source>
</evidence>
<feature type="domain" description="PilZ" evidence="1">
    <location>
        <begin position="3"/>
        <end position="100"/>
    </location>
</feature>
<keyword evidence="3" id="KW-1185">Reference proteome</keyword>
<dbReference type="InterPro" id="IPR009875">
    <property type="entry name" value="PilZ_domain"/>
</dbReference>
<sequence length="112" mass="12919">MVEKRKCKRLDLSVSIQLERLSNDGIMTVKYLTVDVSDISKSGIGFSAEQELEIGTYYDTKIQIWTKEVIDAVIQIVRRTEKDGRYQYGATFIGMAERDALKIDIYEIFNEL</sequence>
<dbReference type="Proteomes" id="UP000474024">
    <property type="component" value="Unassembled WGS sequence"/>
</dbReference>
<comment type="caution">
    <text evidence="2">The sequence shown here is derived from an EMBL/GenBank/DDBJ whole genome shotgun (WGS) entry which is preliminary data.</text>
</comment>
<dbReference type="RefSeq" id="WP_154428738.1">
    <property type="nucleotide sequence ID" value="NZ_VUNI01000003.1"/>
</dbReference>
<dbReference type="SUPFAM" id="SSF141371">
    <property type="entry name" value="PilZ domain-like"/>
    <property type="match status" value="1"/>
</dbReference>
<organism evidence="2 3">
    <name type="scientific">Roseburia porci</name>
    <dbReference type="NCBI Taxonomy" id="2605790"/>
    <lineage>
        <taxon>Bacteria</taxon>
        <taxon>Bacillati</taxon>
        <taxon>Bacillota</taxon>
        <taxon>Clostridia</taxon>
        <taxon>Lachnospirales</taxon>
        <taxon>Lachnospiraceae</taxon>
        <taxon>Roseburia</taxon>
    </lineage>
</organism>
<proteinExistence type="predicted"/>
<dbReference type="AlphaFoldDB" id="A0A6L5YNK0"/>
<reference evidence="2 3" key="1">
    <citation type="submission" date="2019-08" db="EMBL/GenBank/DDBJ databases">
        <title>In-depth cultivation of the pig gut microbiome towards novel bacterial diversity and tailored functional studies.</title>
        <authorList>
            <person name="Wylensek D."/>
            <person name="Hitch T.C.A."/>
            <person name="Clavel T."/>
        </authorList>
    </citation>
    <scope>NUCLEOTIDE SEQUENCE [LARGE SCALE GENOMIC DNA]</scope>
    <source>
        <strain evidence="2 3">MUC/MUC-530-WT-4D</strain>
    </source>
</reference>